<dbReference type="AlphaFoldDB" id="A0A640VJW0"/>
<dbReference type="RefSeq" id="WP_159974501.1">
    <property type="nucleotide sequence ID" value="NZ_BLIV01000001.1"/>
</dbReference>
<accession>A0A640VJW0</accession>
<protein>
    <recommendedName>
        <fullName evidence="1">YjiS-like domain-containing protein</fullName>
    </recommendedName>
</protein>
<keyword evidence="3" id="KW-1185">Reference proteome</keyword>
<gene>
    <name evidence="2" type="ORF">So717_03660</name>
</gene>
<proteinExistence type="predicted"/>
<dbReference type="Pfam" id="PF06568">
    <property type="entry name" value="YjiS-like"/>
    <property type="match status" value="1"/>
</dbReference>
<evidence type="ECO:0000313" key="2">
    <source>
        <dbReference type="EMBL" id="GFE48613.1"/>
    </source>
</evidence>
<sequence length="78" mass="8725">MAYYTQSHVASSSLIERALATTAQFLDKAAQRYAKHRVYRETYNELAALGDRDLNDLGLSRAMIRGLALEAAEKFAET</sequence>
<dbReference type="EMBL" id="BLIV01000001">
    <property type="protein sequence ID" value="GFE48613.1"/>
    <property type="molecule type" value="Genomic_DNA"/>
</dbReference>
<comment type="caution">
    <text evidence="2">The sequence shown here is derived from an EMBL/GenBank/DDBJ whole genome shotgun (WGS) entry which is preliminary data.</text>
</comment>
<evidence type="ECO:0000313" key="3">
    <source>
        <dbReference type="Proteomes" id="UP000436522"/>
    </source>
</evidence>
<feature type="domain" description="YjiS-like" evidence="1">
    <location>
        <begin position="30"/>
        <end position="65"/>
    </location>
</feature>
<evidence type="ECO:0000259" key="1">
    <source>
        <dbReference type="Pfam" id="PF06568"/>
    </source>
</evidence>
<name>A0A640VJW0_9RHOB</name>
<dbReference type="Proteomes" id="UP000436522">
    <property type="component" value="Unassembled WGS sequence"/>
</dbReference>
<dbReference type="InterPro" id="IPR009506">
    <property type="entry name" value="YjiS-like"/>
</dbReference>
<organism evidence="2 3">
    <name type="scientific">Roseobacter cerasinus</name>
    <dbReference type="NCBI Taxonomy" id="2602289"/>
    <lineage>
        <taxon>Bacteria</taxon>
        <taxon>Pseudomonadati</taxon>
        <taxon>Pseudomonadota</taxon>
        <taxon>Alphaproteobacteria</taxon>
        <taxon>Rhodobacterales</taxon>
        <taxon>Roseobacteraceae</taxon>
        <taxon>Roseobacter</taxon>
    </lineage>
</organism>
<dbReference type="OrthoDB" id="8244198at2"/>
<reference evidence="2 3" key="1">
    <citation type="submission" date="2019-12" db="EMBL/GenBank/DDBJ databases">
        <title>Roseobacter cerasinus sp. nov., isolated from seawater around aquaculture.</title>
        <authorList>
            <person name="Muramatsu S."/>
            <person name="Takabe Y."/>
            <person name="Mori K."/>
            <person name="Takaichi S."/>
            <person name="Hanada S."/>
        </authorList>
    </citation>
    <scope>NUCLEOTIDE SEQUENCE [LARGE SCALE GENOMIC DNA]</scope>
    <source>
        <strain evidence="2 3">AI77</strain>
    </source>
</reference>